<name>A0A2P2NWF3_RHIMU</name>
<reference evidence="2" key="1">
    <citation type="submission" date="2018-02" db="EMBL/GenBank/DDBJ databases">
        <title>Rhizophora mucronata_Transcriptome.</title>
        <authorList>
            <person name="Meera S.P."/>
            <person name="Sreeshan A."/>
            <person name="Augustine A."/>
        </authorList>
    </citation>
    <scope>NUCLEOTIDE SEQUENCE</scope>
    <source>
        <tissue evidence="2">Leaf</tissue>
    </source>
</reference>
<evidence type="ECO:0000256" key="1">
    <source>
        <dbReference type="SAM" id="Phobius"/>
    </source>
</evidence>
<organism evidence="2">
    <name type="scientific">Rhizophora mucronata</name>
    <name type="common">Asiatic mangrove</name>
    <dbReference type="NCBI Taxonomy" id="61149"/>
    <lineage>
        <taxon>Eukaryota</taxon>
        <taxon>Viridiplantae</taxon>
        <taxon>Streptophyta</taxon>
        <taxon>Embryophyta</taxon>
        <taxon>Tracheophyta</taxon>
        <taxon>Spermatophyta</taxon>
        <taxon>Magnoliopsida</taxon>
        <taxon>eudicotyledons</taxon>
        <taxon>Gunneridae</taxon>
        <taxon>Pentapetalae</taxon>
        <taxon>rosids</taxon>
        <taxon>fabids</taxon>
        <taxon>Malpighiales</taxon>
        <taxon>Rhizophoraceae</taxon>
        <taxon>Rhizophora</taxon>
    </lineage>
</organism>
<accession>A0A2P2NWF3</accession>
<keyword evidence="1" id="KW-0472">Membrane</keyword>
<dbReference type="AlphaFoldDB" id="A0A2P2NWF3"/>
<evidence type="ECO:0000313" key="2">
    <source>
        <dbReference type="EMBL" id="MBX46775.1"/>
    </source>
</evidence>
<keyword evidence="1" id="KW-1133">Transmembrane helix</keyword>
<protein>
    <submittedName>
        <fullName evidence="2">Uncharacterized protein</fullName>
    </submittedName>
</protein>
<dbReference type="EMBL" id="GGEC01066291">
    <property type="protein sequence ID" value="MBX46775.1"/>
    <property type="molecule type" value="Transcribed_RNA"/>
</dbReference>
<keyword evidence="1" id="KW-0812">Transmembrane</keyword>
<feature type="transmembrane region" description="Helical" evidence="1">
    <location>
        <begin position="12"/>
        <end position="34"/>
    </location>
</feature>
<proteinExistence type="predicted"/>
<sequence>MNDDSFFPLSSAMSLFETMLVCCLLLWTSIHICIM</sequence>